<feature type="modified residue" description="N5-methylglutamine" evidence="7">
    <location>
        <position position="239"/>
    </location>
</feature>
<proteinExistence type="inferred from homology"/>
<dbReference type="GO" id="GO:0005829">
    <property type="term" value="C:cytosol"/>
    <property type="evidence" value="ECO:0007669"/>
    <property type="project" value="UniProtKB-ARBA"/>
</dbReference>
<dbReference type="FunFam" id="3.30.70.1660:FF:000004">
    <property type="entry name" value="Peptide chain release factor 1"/>
    <property type="match status" value="1"/>
</dbReference>
<dbReference type="RefSeq" id="WP_019400238.1">
    <property type="nucleotide sequence ID" value="NZ_JACIEN010000006.1"/>
</dbReference>
<feature type="domain" description="Prokaryotic-type class I peptide chain release factors" evidence="10">
    <location>
        <begin position="232"/>
        <end position="248"/>
    </location>
</feature>
<dbReference type="InterPro" id="IPR050057">
    <property type="entry name" value="Prokaryotic/Mito_RF"/>
</dbReference>
<evidence type="ECO:0000256" key="3">
    <source>
        <dbReference type="ARBA" id="ARBA00010835"/>
    </source>
</evidence>
<comment type="caution">
    <text evidence="11">The sequence shown here is derived from an EMBL/GenBank/DDBJ whole genome shotgun (WGS) entry which is preliminary data.</text>
</comment>
<dbReference type="AlphaFoldDB" id="A0A840C256"/>
<organism evidence="11 12">
    <name type="scientific">Chelatococcus caeni</name>
    <dbReference type="NCBI Taxonomy" id="1348468"/>
    <lineage>
        <taxon>Bacteria</taxon>
        <taxon>Pseudomonadati</taxon>
        <taxon>Pseudomonadota</taxon>
        <taxon>Alphaproteobacteria</taxon>
        <taxon>Hyphomicrobiales</taxon>
        <taxon>Chelatococcaceae</taxon>
        <taxon>Chelatococcus</taxon>
    </lineage>
</organism>
<comment type="function">
    <text evidence="1 7">Peptide chain release factor 1 directs the termination of translation in response to the peptide chain termination codons UAG and UAA.</text>
</comment>
<dbReference type="PROSITE" id="PS00745">
    <property type="entry name" value="RF_PROK_I"/>
    <property type="match status" value="1"/>
</dbReference>
<dbReference type="EMBL" id="JACIEN010000006">
    <property type="protein sequence ID" value="MBB4019260.1"/>
    <property type="molecule type" value="Genomic_DNA"/>
</dbReference>
<accession>A0A840C256</accession>
<dbReference type="Gene3D" id="3.30.160.20">
    <property type="match status" value="1"/>
</dbReference>
<dbReference type="NCBIfam" id="TIGR00019">
    <property type="entry name" value="prfA"/>
    <property type="match status" value="1"/>
</dbReference>
<dbReference type="HAMAP" id="MF_00093">
    <property type="entry name" value="Rel_fac_1"/>
    <property type="match status" value="1"/>
</dbReference>
<evidence type="ECO:0000256" key="4">
    <source>
        <dbReference type="ARBA" id="ARBA00022481"/>
    </source>
</evidence>
<dbReference type="Proteomes" id="UP000577362">
    <property type="component" value="Unassembled WGS sequence"/>
</dbReference>
<keyword evidence="6 7" id="KW-0648">Protein biosynthesis</keyword>
<evidence type="ECO:0000256" key="8">
    <source>
        <dbReference type="NCBIfam" id="TIGR00019"/>
    </source>
</evidence>
<evidence type="ECO:0000256" key="1">
    <source>
        <dbReference type="ARBA" id="ARBA00002986"/>
    </source>
</evidence>
<dbReference type="InterPro" id="IPR000352">
    <property type="entry name" value="Pep_chain_release_fac_I"/>
</dbReference>
<evidence type="ECO:0000256" key="5">
    <source>
        <dbReference type="ARBA" id="ARBA00022490"/>
    </source>
</evidence>
<evidence type="ECO:0000259" key="10">
    <source>
        <dbReference type="PROSITE" id="PS00745"/>
    </source>
</evidence>
<evidence type="ECO:0000256" key="6">
    <source>
        <dbReference type="ARBA" id="ARBA00022917"/>
    </source>
</evidence>
<sequence>MSDQIFTPPRERLDAIRARRDILTATLAAGAGADDFVTLSRELAELDPVVVAIDAFEGARKNLEDIETLLDDPATDAEMRALAEEELPQAREAVGEAAHALKLMLLPKDEADEKSAILEIRAGTGGDEAALFAGDLFRMYSRYADLKGWSVEILSESEGTVGGYKEIIAEVKGRGVFARLKFESGVHRVQRVPETEASGRIHTSAATVAVLPEAAEVDFAIDEGDLRVDTMRAGGAGGQHVNKTESAVRITHLPTGIVVLVQDERSQHRNRAKAMALLRSRLYDAERQRKDAERAADRRAQVGSGDRSERIRTYNFPQGRLTDHRIGLTLYKLEEVMMGTALDEVIDALTTEHQAAQLAAQEG</sequence>
<reference evidence="11 12" key="1">
    <citation type="submission" date="2020-08" db="EMBL/GenBank/DDBJ databases">
        <title>Genomic Encyclopedia of Type Strains, Phase IV (KMG-IV): sequencing the most valuable type-strain genomes for metagenomic binning, comparative biology and taxonomic classification.</title>
        <authorList>
            <person name="Goeker M."/>
        </authorList>
    </citation>
    <scope>NUCLEOTIDE SEQUENCE [LARGE SCALE GENOMIC DNA]</scope>
    <source>
        <strain evidence="11 12">DSM 103737</strain>
    </source>
</reference>
<protein>
    <recommendedName>
        <fullName evidence="7 8">Peptide chain release factor 1</fullName>
        <shortName evidence="7">RF-1</shortName>
    </recommendedName>
</protein>
<dbReference type="PANTHER" id="PTHR43804">
    <property type="entry name" value="LD18447P"/>
    <property type="match status" value="1"/>
</dbReference>
<dbReference type="SUPFAM" id="SSF75620">
    <property type="entry name" value="Release factor"/>
    <property type="match status" value="1"/>
</dbReference>
<feature type="region of interest" description="Disordered" evidence="9">
    <location>
        <begin position="289"/>
        <end position="311"/>
    </location>
</feature>
<dbReference type="GO" id="GO:0016149">
    <property type="term" value="F:translation release factor activity, codon specific"/>
    <property type="evidence" value="ECO:0007669"/>
    <property type="project" value="UniProtKB-UniRule"/>
</dbReference>
<keyword evidence="12" id="KW-1185">Reference proteome</keyword>
<dbReference type="PANTHER" id="PTHR43804:SF7">
    <property type="entry name" value="LD18447P"/>
    <property type="match status" value="1"/>
</dbReference>
<comment type="subcellular location">
    <subcellularLocation>
        <location evidence="2 7">Cytoplasm</location>
    </subcellularLocation>
</comment>
<comment type="similarity">
    <text evidence="3 7">Belongs to the prokaryotic/mitochondrial release factor family.</text>
</comment>
<evidence type="ECO:0000313" key="11">
    <source>
        <dbReference type="EMBL" id="MBB4019260.1"/>
    </source>
</evidence>
<dbReference type="NCBIfam" id="NF001859">
    <property type="entry name" value="PRK00591.1"/>
    <property type="match status" value="1"/>
</dbReference>
<dbReference type="InterPro" id="IPR005139">
    <property type="entry name" value="PCRF"/>
</dbReference>
<dbReference type="FunFam" id="3.30.70.1660:FF:000002">
    <property type="entry name" value="Peptide chain release factor 1"/>
    <property type="match status" value="1"/>
</dbReference>
<dbReference type="Pfam" id="PF03462">
    <property type="entry name" value="PCRF"/>
    <property type="match status" value="1"/>
</dbReference>
<evidence type="ECO:0000313" key="12">
    <source>
        <dbReference type="Proteomes" id="UP000577362"/>
    </source>
</evidence>
<dbReference type="Gene3D" id="3.30.70.1660">
    <property type="match status" value="2"/>
</dbReference>
<keyword evidence="5 7" id="KW-0963">Cytoplasm</keyword>
<dbReference type="SMART" id="SM00937">
    <property type="entry name" value="PCRF"/>
    <property type="match status" value="1"/>
</dbReference>
<gene>
    <name evidence="7" type="primary">prfA</name>
    <name evidence="11" type="ORF">GGR16_004307</name>
</gene>
<evidence type="ECO:0000256" key="2">
    <source>
        <dbReference type="ARBA" id="ARBA00004496"/>
    </source>
</evidence>
<name>A0A840C256_9HYPH</name>
<dbReference type="Gene3D" id="6.10.140.1950">
    <property type="match status" value="1"/>
</dbReference>
<dbReference type="InterPro" id="IPR045853">
    <property type="entry name" value="Pep_chain_release_fac_I_sf"/>
</dbReference>
<keyword evidence="4 7" id="KW-0488">Methylation</keyword>
<comment type="PTM">
    <text evidence="7">Methylated by PrmC. Methylation increases the termination efficiency of RF1.</text>
</comment>
<dbReference type="FunFam" id="3.30.160.20:FF:000004">
    <property type="entry name" value="Peptide chain release factor 1"/>
    <property type="match status" value="1"/>
</dbReference>
<dbReference type="Pfam" id="PF00472">
    <property type="entry name" value="RF-1"/>
    <property type="match status" value="1"/>
</dbReference>
<evidence type="ECO:0000256" key="9">
    <source>
        <dbReference type="SAM" id="MobiDB-lite"/>
    </source>
</evidence>
<evidence type="ECO:0000256" key="7">
    <source>
        <dbReference type="HAMAP-Rule" id="MF_00093"/>
    </source>
</evidence>
<dbReference type="InterPro" id="IPR004373">
    <property type="entry name" value="RF-1"/>
</dbReference>